<dbReference type="InterPro" id="IPR041292">
    <property type="entry name" value="Tudor_4"/>
</dbReference>
<dbReference type="Proteomes" id="UP000311919">
    <property type="component" value="Unassembled WGS sequence"/>
</dbReference>
<dbReference type="Pfam" id="PF18358">
    <property type="entry name" value="Tudor_4"/>
    <property type="match status" value="1"/>
</dbReference>
<dbReference type="AlphaFoldDB" id="A0A4Z2CVV5"/>
<dbReference type="InterPro" id="IPR041291">
    <property type="entry name" value="TUDOR_5"/>
</dbReference>
<sequence length="190" mass="21918">MCISQLVSSKRQPLPAPDQSYKTSTFSVSAIYRDDSGGIGYYSGLIAEPPSERNNQRYLLFFDDGYTQYSPPNEIYRICHQSKENWKEANESSQEFIKRYLAQYPQRPMVRLKPGQTIDTELDGDWVQATVEKVDASLALMKFSRTHFEWIYRGSTRLEPLFSDFVRCLLSSICVIYLVLKIITCKPIVS</sequence>
<dbReference type="Pfam" id="PF18359">
    <property type="entry name" value="Tudor_5"/>
    <property type="match status" value="1"/>
</dbReference>
<dbReference type="PANTHER" id="PTHR46024">
    <property type="entry name" value="HISTONE-LYSINE N-METHYLTRANSFERASE EGGLESS"/>
    <property type="match status" value="1"/>
</dbReference>
<protein>
    <submittedName>
        <fullName evidence="5">Histone-lysine N-methyltransferase SETDB1-B</fullName>
    </submittedName>
</protein>
<dbReference type="CDD" id="cd21181">
    <property type="entry name" value="Tudor_SETDB1_rpt2"/>
    <property type="match status" value="1"/>
</dbReference>
<comment type="caution">
    <text evidence="5">The sequence shown here is derived from an EMBL/GenBank/DDBJ whole genome shotgun (WGS) entry which is preliminary data.</text>
</comment>
<dbReference type="InterPro" id="IPR051516">
    <property type="entry name" value="SETDB_methyltransferase"/>
</dbReference>
<evidence type="ECO:0000259" key="4">
    <source>
        <dbReference type="Pfam" id="PF18359"/>
    </source>
</evidence>
<reference evidence="5 6" key="1">
    <citation type="submission" date="2019-03" db="EMBL/GenBank/DDBJ databases">
        <title>An improved genome assembly of the fluke Schistosoma japonicum.</title>
        <authorList>
            <person name="Hu W."/>
            <person name="Luo F."/>
            <person name="Yin M."/>
            <person name="Mo X."/>
            <person name="Sun C."/>
            <person name="Wu Q."/>
            <person name="Zhu B."/>
            <person name="Xiang M."/>
            <person name="Wang J."/>
            <person name="Wang Y."/>
            <person name="Zhang T."/>
            <person name="Xu B."/>
            <person name="Zheng H."/>
            <person name="Feng Z."/>
        </authorList>
    </citation>
    <scope>NUCLEOTIDE SEQUENCE [LARGE SCALE GENOMIC DNA]</scope>
    <source>
        <strain evidence="5">HuSjv2</strain>
        <tissue evidence="5">Worms</tissue>
    </source>
</reference>
<feature type="domain" description="Histone methyltransferase Tudor" evidence="3">
    <location>
        <begin position="112"/>
        <end position="160"/>
    </location>
</feature>
<keyword evidence="5" id="KW-0489">Methyltransferase</keyword>
<name>A0A4Z2CVV5_SCHJA</name>
<evidence type="ECO:0000313" key="5">
    <source>
        <dbReference type="EMBL" id="TNN08274.1"/>
    </source>
</evidence>
<accession>A0A4Z2CVV5</accession>
<dbReference type="GO" id="GO:0005634">
    <property type="term" value="C:nucleus"/>
    <property type="evidence" value="ECO:0007669"/>
    <property type="project" value="UniProtKB-SubCell"/>
</dbReference>
<evidence type="ECO:0000313" key="6">
    <source>
        <dbReference type="Proteomes" id="UP000311919"/>
    </source>
</evidence>
<comment type="subcellular location">
    <subcellularLocation>
        <location evidence="1">Nucleus</location>
    </subcellularLocation>
</comment>
<dbReference type="Gene3D" id="2.30.30.140">
    <property type="match status" value="2"/>
</dbReference>
<dbReference type="GO" id="GO:0032259">
    <property type="term" value="P:methylation"/>
    <property type="evidence" value="ECO:0007669"/>
    <property type="project" value="UniProtKB-KW"/>
</dbReference>
<keyword evidence="2" id="KW-0539">Nucleus</keyword>
<dbReference type="STRING" id="6182.A0A4Z2CVV5"/>
<evidence type="ECO:0000256" key="2">
    <source>
        <dbReference type="ARBA" id="ARBA00023242"/>
    </source>
</evidence>
<dbReference type="PANTHER" id="PTHR46024:SF1">
    <property type="entry name" value="HISTONE-LYSINE N-METHYLTRANSFERASE EGGLESS"/>
    <property type="match status" value="1"/>
</dbReference>
<dbReference type="GO" id="GO:0010629">
    <property type="term" value="P:negative regulation of gene expression"/>
    <property type="evidence" value="ECO:0007669"/>
    <property type="project" value="TreeGrafter"/>
</dbReference>
<dbReference type="OrthoDB" id="5792673at2759"/>
<proteinExistence type="predicted"/>
<dbReference type="GO" id="GO:0046974">
    <property type="term" value="F:histone H3K9 methyltransferase activity"/>
    <property type="evidence" value="ECO:0007669"/>
    <property type="project" value="TreeGrafter"/>
</dbReference>
<keyword evidence="6" id="KW-1185">Reference proteome</keyword>
<evidence type="ECO:0000259" key="3">
    <source>
        <dbReference type="Pfam" id="PF18358"/>
    </source>
</evidence>
<dbReference type="GO" id="GO:0070828">
    <property type="term" value="P:heterochromatin organization"/>
    <property type="evidence" value="ECO:0007669"/>
    <property type="project" value="TreeGrafter"/>
</dbReference>
<evidence type="ECO:0000256" key="1">
    <source>
        <dbReference type="ARBA" id="ARBA00004123"/>
    </source>
</evidence>
<keyword evidence="5" id="KW-0808">Transferase</keyword>
<dbReference type="EMBL" id="SKCS01000411">
    <property type="protein sequence ID" value="TNN08274.1"/>
    <property type="molecule type" value="Genomic_DNA"/>
</dbReference>
<organism evidence="5 6">
    <name type="scientific">Schistosoma japonicum</name>
    <name type="common">Blood fluke</name>
    <dbReference type="NCBI Taxonomy" id="6182"/>
    <lineage>
        <taxon>Eukaryota</taxon>
        <taxon>Metazoa</taxon>
        <taxon>Spiralia</taxon>
        <taxon>Lophotrochozoa</taxon>
        <taxon>Platyhelminthes</taxon>
        <taxon>Trematoda</taxon>
        <taxon>Digenea</taxon>
        <taxon>Strigeidida</taxon>
        <taxon>Schistosomatoidea</taxon>
        <taxon>Schistosomatidae</taxon>
        <taxon>Schistosoma</taxon>
    </lineage>
</organism>
<gene>
    <name evidence="5" type="ORF">EWB00_007156</name>
</gene>
<feature type="domain" description="Histone methyltransferase Tudor" evidence="4">
    <location>
        <begin position="28"/>
        <end position="71"/>
    </location>
</feature>